<proteinExistence type="predicted"/>
<dbReference type="AlphaFoldDB" id="X1LA42"/>
<dbReference type="EMBL" id="BARV01009599">
    <property type="protein sequence ID" value="GAI02731.1"/>
    <property type="molecule type" value="Genomic_DNA"/>
</dbReference>
<organism evidence="1">
    <name type="scientific">marine sediment metagenome</name>
    <dbReference type="NCBI Taxonomy" id="412755"/>
    <lineage>
        <taxon>unclassified sequences</taxon>
        <taxon>metagenomes</taxon>
        <taxon>ecological metagenomes</taxon>
    </lineage>
</organism>
<comment type="caution">
    <text evidence="1">The sequence shown here is derived from an EMBL/GenBank/DDBJ whole genome shotgun (WGS) entry which is preliminary data.</text>
</comment>
<accession>X1LA42</accession>
<evidence type="ECO:0000313" key="1">
    <source>
        <dbReference type="EMBL" id="GAI02731.1"/>
    </source>
</evidence>
<protein>
    <submittedName>
        <fullName evidence="1">Uncharacterized protein</fullName>
    </submittedName>
</protein>
<feature type="non-terminal residue" evidence="1">
    <location>
        <position position="45"/>
    </location>
</feature>
<name>X1LA42_9ZZZZ</name>
<reference evidence="1" key="1">
    <citation type="journal article" date="2014" name="Front. Microbiol.">
        <title>High frequency of phylogenetically diverse reductive dehalogenase-homologous genes in deep subseafloor sedimentary metagenomes.</title>
        <authorList>
            <person name="Kawai M."/>
            <person name="Futagami T."/>
            <person name="Toyoda A."/>
            <person name="Takaki Y."/>
            <person name="Nishi S."/>
            <person name="Hori S."/>
            <person name="Arai W."/>
            <person name="Tsubouchi T."/>
            <person name="Morono Y."/>
            <person name="Uchiyama I."/>
            <person name="Ito T."/>
            <person name="Fujiyama A."/>
            <person name="Inagaki F."/>
            <person name="Takami H."/>
        </authorList>
    </citation>
    <scope>NUCLEOTIDE SEQUENCE</scope>
    <source>
        <strain evidence="1">Expedition CK06-06</strain>
    </source>
</reference>
<gene>
    <name evidence="1" type="ORF">S06H3_18875</name>
</gene>
<sequence length="45" mass="5167">MFEKIKLNTSKFQLDSTDIQKILLNIQNFSDDFSKKEDEAGEISG</sequence>